<proteinExistence type="predicted"/>
<dbReference type="KEGG" id="tsv:DSM104635_02083"/>
<evidence type="ECO:0000313" key="1">
    <source>
        <dbReference type="EMBL" id="QGZ95239.1"/>
    </source>
</evidence>
<evidence type="ECO:0000313" key="2">
    <source>
        <dbReference type="Proteomes" id="UP000431269"/>
    </source>
</evidence>
<gene>
    <name evidence="1" type="ORF">DSM104635_02083</name>
</gene>
<keyword evidence="2" id="KW-1185">Reference proteome</keyword>
<name>A0A6I6MKN4_9CAUL</name>
<dbReference type="AlphaFoldDB" id="A0A6I6MKN4"/>
<dbReference type="Proteomes" id="UP000431269">
    <property type="component" value="Chromosome"/>
</dbReference>
<protein>
    <submittedName>
        <fullName evidence="1">Uncharacterized protein</fullName>
    </submittedName>
</protein>
<dbReference type="RefSeq" id="WP_158766117.1">
    <property type="nucleotide sequence ID" value="NZ_CP047045.1"/>
</dbReference>
<accession>A0A6I6MKN4</accession>
<sequence>MSDMDKPLTAFTSQGWEVANYSAAADPSTGSLVHSFLMRRQGKSKLVIIRKKMLGESLVTEELEI</sequence>
<reference evidence="2" key="1">
    <citation type="submission" date="2019-12" db="EMBL/GenBank/DDBJ databases">
        <title>Complete genome of Terracaulis silvestris 0127_4.</title>
        <authorList>
            <person name="Vieira S."/>
            <person name="Riedel T."/>
            <person name="Sproer C."/>
            <person name="Pascual J."/>
            <person name="Boedeker C."/>
            <person name="Overmann J."/>
        </authorList>
    </citation>
    <scope>NUCLEOTIDE SEQUENCE [LARGE SCALE GENOMIC DNA]</scope>
    <source>
        <strain evidence="2">0127_4</strain>
    </source>
</reference>
<dbReference type="EMBL" id="CP047045">
    <property type="protein sequence ID" value="QGZ95239.1"/>
    <property type="molecule type" value="Genomic_DNA"/>
</dbReference>
<organism evidence="1 2">
    <name type="scientific">Terricaulis silvestris</name>
    <dbReference type="NCBI Taxonomy" id="2686094"/>
    <lineage>
        <taxon>Bacteria</taxon>
        <taxon>Pseudomonadati</taxon>
        <taxon>Pseudomonadota</taxon>
        <taxon>Alphaproteobacteria</taxon>
        <taxon>Caulobacterales</taxon>
        <taxon>Caulobacteraceae</taxon>
        <taxon>Terricaulis</taxon>
    </lineage>
</organism>